<sequence>MKNTYNLKYPIIIIPGLFGSWGEGIFMDNNRLGFGPAKEIYSPLLDFLIKNGYRPYKNLYIAFYNWRIDNSISAKKYLIPVINKAKAISKTNKVILICHSMGGLVARSYIQGSDYQNDVDTLIMLGTPNSGSSTSYLFWEGGEVPYENLNSNILFKIFWNSYLWHLKKNYNSGELYSLQEYFPSIKQFLPTKLFYGPYLYRQNKYGRKRYINIENMKEQNSFLESLNIRIESLKERVENIHQIIGYGYLTNDSIQIKYGDRNKWMDGKPVKINKTTSGDGTVTVNSSKISGVNKYYIKKDHSDLVKYSNDIIKDILGLRYSRKAIEDRNVYISLLLEDVKSLKLQIDKDMIKNNEVYKYNYITPIPLENEGYWLIIKRKNIKHLELEIDPKEAKEASLLFSSNKDMIGFDNFKEEKLSSKTKFQLIQ</sequence>
<name>A0A942UR86_9FIRM</name>
<gene>
    <name evidence="2" type="ORF">GOQ27_04935</name>
</gene>
<dbReference type="AlphaFoldDB" id="A0A942UR86"/>
<dbReference type="ESTHER" id="9clot-a0a942ur86">
    <property type="family name" value="Bacterial_EstLip_FamXIV"/>
</dbReference>
<dbReference type="PANTHER" id="PTHR37946">
    <property type="entry name" value="SLL1969 PROTEIN"/>
    <property type="match status" value="1"/>
</dbReference>
<dbReference type="Proteomes" id="UP000724672">
    <property type="component" value="Unassembled WGS sequence"/>
</dbReference>
<dbReference type="InterPro" id="IPR003386">
    <property type="entry name" value="LACT/PDAT_acylTrfase"/>
</dbReference>
<organism evidence="2 3">
    <name type="scientific">Anaeromonas frigoriresistens</name>
    <dbReference type="NCBI Taxonomy" id="2683708"/>
    <lineage>
        <taxon>Bacteria</taxon>
        <taxon>Bacillati</taxon>
        <taxon>Bacillota</taxon>
        <taxon>Tissierellia</taxon>
        <taxon>Tissierellales</taxon>
        <taxon>Thermohalobacteraceae</taxon>
        <taxon>Anaeromonas</taxon>
    </lineage>
</organism>
<protein>
    <recommendedName>
        <fullName evidence="4">Lecithin:cholesterol acyltransferase</fullName>
    </recommendedName>
</protein>
<dbReference type="RefSeq" id="WP_203365721.1">
    <property type="nucleotide sequence ID" value="NZ_WSFT01000021.1"/>
</dbReference>
<evidence type="ECO:0008006" key="4">
    <source>
        <dbReference type="Google" id="ProtNLM"/>
    </source>
</evidence>
<dbReference type="GO" id="GO:0008374">
    <property type="term" value="F:O-acyltransferase activity"/>
    <property type="evidence" value="ECO:0007669"/>
    <property type="project" value="InterPro"/>
</dbReference>
<evidence type="ECO:0000313" key="3">
    <source>
        <dbReference type="Proteomes" id="UP000724672"/>
    </source>
</evidence>
<evidence type="ECO:0000313" key="2">
    <source>
        <dbReference type="EMBL" id="MBS4537794.1"/>
    </source>
</evidence>
<keyword evidence="3" id="KW-1185">Reference proteome</keyword>
<comment type="caution">
    <text evidence="2">The sequence shown here is derived from an EMBL/GenBank/DDBJ whole genome shotgun (WGS) entry which is preliminary data.</text>
</comment>
<dbReference type="SUPFAM" id="SSF53474">
    <property type="entry name" value="alpha/beta-Hydrolases"/>
    <property type="match status" value="1"/>
</dbReference>
<evidence type="ECO:0000256" key="1">
    <source>
        <dbReference type="SAM" id="Coils"/>
    </source>
</evidence>
<dbReference type="InterPro" id="IPR029058">
    <property type="entry name" value="AB_hydrolase_fold"/>
</dbReference>
<accession>A0A942UR86</accession>
<dbReference type="Gene3D" id="3.40.50.1820">
    <property type="entry name" value="alpha/beta hydrolase"/>
    <property type="match status" value="1"/>
</dbReference>
<dbReference type="PANTHER" id="PTHR37946:SF1">
    <property type="entry name" value="SLL1969 PROTEIN"/>
    <property type="match status" value="1"/>
</dbReference>
<keyword evidence="1" id="KW-0175">Coiled coil</keyword>
<proteinExistence type="predicted"/>
<reference evidence="2" key="1">
    <citation type="submission" date="2019-12" db="EMBL/GenBank/DDBJ databases">
        <title>Clostridiaceae gen. nov. sp. nov., isolated from sediment in Xinjiang, China.</title>
        <authorList>
            <person name="Zhang R."/>
        </authorList>
    </citation>
    <scope>NUCLEOTIDE SEQUENCE</scope>
    <source>
        <strain evidence="2">D2Q-11</strain>
    </source>
</reference>
<dbReference type="EMBL" id="WSFT01000021">
    <property type="protein sequence ID" value="MBS4537794.1"/>
    <property type="molecule type" value="Genomic_DNA"/>
</dbReference>
<dbReference type="Pfam" id="PF02450">
    <property type="entry name" value="LCAT"/>
    <property type="match status" value="1"/>
</dbReference>
<dbReference type="GO" id="GO:0006629">
    <property type="term" value="P:lipid metabolic process"/>
    <property type="evidence" value="ECO:0007669"/>
    <property type="project" value="InterPro"/>
</dbReference>
<feature type="coiled-coil region" evidence="1">
    <location>
        <begin position="216"/>
        <end position="243"/>
    </location>
</feature>